<dbReference type="AlphaFoldDB" id="A0A3G8M8U9"/>
<dbReference type="Proteomes" id="UP000273982">
    <property type="component" value="Chromosome"/>
</dbReference>
<dbReference type="RefSeq" id="WP_014891354.1">
    <property type="nucleotide sequence ID" value="NZ_CP034086.1"/>
</dbReference>
<name>A0A3G8M8U9_9HYPH</name>
<proteinExistence type="predicted"/>
<gene>
    <name evidence="1" type="ORF">EHO51_17780</name>
</gene>
<evidence type="ECO:0000313" key="1">
    <source>
        <dbReference type="EMBL" id="AZG78423.1"/>
    </source>
</evidence>
<organism evidence="1 2">
    <name type="scientific">Methylocystis rosea</name>
    <dbReference type="NCBI Taxonomy" id="173366"/>
    <lineage>
        <taxon>Bacteria</taxon>
        <taxon>Pseudomonadati</taxon>
        <taxon>Pseudomonadota</taxon>
        <taxon>Alphaproteobacteria</taxon>
        <taxon>Hyphomicrobiales</taxon>
        <taxon>Methylocystaceae</taxon>
        <taxon>Methylocystis</taxon>
    </lineage>
</organism>
<sequence length="199" mass="21472">MTKQHLAHEYLTWAKQKLDEIDATLAAVDGSIEAWKSDARTDAIARIRTARDAFKAKVDAVQSEVAAAKAIADDAYVAIEADLTEFELAFRDFLTAAEGQANVVKKALAARAEAQRRSWQSSLQSIRDAASASIDHALGEADAAFRHVAAETEKVEAKIGKVSTAGDESWKAIKGGLDEAISVYERAWKKISEAVAKIG</sequence>
<reference evidence="1 2" key="1">
    <citation type="submission" date="2018-11" db="EMBL/GenBank/DDBJ databases">
        <title>Genome squencing of methanotrophic bacteria isolated from alkaline groundwater in Korea.</title>
        <authorList>
            <person name="Nguyen L.N."/>
        </authorList>
    </citation>
    <scope>NUCLEOTIDE SEQUENCE [LARGE SCALE GENOMIC DNA]</scope>
    <source>
        <strain evidence="1 2">GW6</strain>
    </source>
</reference>
<protein>
    <submittedName>
        <fullName evidence="1">Uncharacterized protein</fullName>
    </submittedName>
</protein>
<dbReference type="KEGG" id="mros:EHO51_17780"/>
<accession>A0A3G8M8U9</accession>
<evidence type="ECO:0000313" key="2">
    <source>
        <dbReference type="Proteomes" id="UP000273982"/>
    </source>
</evidence>
<dbReference type="EMBL" id="CP034086">
    <property type="protein sequence ID" value="AZG78423.1"/>
    <property type="molecule type" value="Genomic_DNA"/>
</dbReference>